<dbReference type="GO" id="GO:0003700">
    <property type="term" value="F:DNA-binding transcription factor activity"/>
    <property type="evidence" value="ECO:0007669"/>
    <property type="project" value="InterPro"/>
</dbReference>
<dbReference type="RefSeq" id="WP_068590987.1">
    <property type="nucleotide sequence ID" value="NZ_LRXL01000026.1"/>
</dbReference>
<dbReference type="InterPro" id="IPR003313">
    <property type="entry name" value="AraC-bd"/>
</dbReference>
<organism evidence="5 6">
    <name type="scientific">Cochleicola gelatinilyticus</name>
    <dbReference type="NCBI Taxonomy" id="1763537"/>
    <lineage>
        <taxon>Bacteria</taxon>
        <taxon>Pseudomonadati</taxon>
        <taxon>Bacteroidota</taxon>
        <taxon>Flavobacteriia</taxon>
        <taxon>Flavobacteriales</taxon>
        <taxon>Flavobacteriaceae</taxon>
        <taxon>Cochleicola</taxon>
    </lineage>
</organism>
<dbReference type="EMBL" id="LRXL01000026">
    <property type="protein sequence ID" value="OAB80424.1"/>
    <property type="molecule type" value="Genomic_DNA"/>
</dbReference>
<protein>
    <recommendedName>
        <fullName evidence="4">HTH araC/xylS-type domain-containing protein</fullName>
    </recommendedName>
</protein>
<dbReference type="PANTHER" id="PTHR43280">
    <property type="entry name" value="ARAC-FAMILY TRANSCRIPTIONAL REGULATOR"/>
    <property type="match status" value="1"/>
</dbReference>
<name>A0A167J8D3_9FLAO</name>
<dbReference type="GO" id="GO:0043565">
    <property type="term" value="F:sequence-specific DNA binding"/>
    <property type="evidence" value="ECO:0007669"/>
    <property type="project" value="InterPro"/>
</dbReference>
<evidence type="ECO:0000256" key="3">
    <source>
        <dbReference type="ARBA" id="ARBA00023163"/>
    </source>
</evidence>
<comment type="caution">
    <text evidence="5">The sequence shown here is derived from an EMBL/GenBank/DDBJ whole genome shotgun (WGS) entry which is preliminary data.</text>
</comment>
<keyword evidence="6" id="KW-1185">Reference proteome</keyword>
<proteinExistence type="predicted"/>
<dbReference type="PROSITE" id="PS01124">
    <property type="entry name" value="HTH_ARAC_FAMILY_2"/>
    <property type="match status" value="1"/>
</dbReference>
<dbReference type="Gene3D" id="1.10.10.60">
    <property type="entry name" value="Homeodomain-like"/>
    <property type="match status" value="2"/>
</dbReference>
<dbReference type="AlphaFoldDB" id="A0A167J8D3"/>
<reference evidence="5 6" key="1">
    <citation type="submission" date="2016-02" db="EMBL/GenBank/DDBJ databases">
        <title>Ulvibacter sp. LPB0005, isolated from Thais luteostoma.</title>
        <authorList>
            <person name="Shin S.-K."/>
            <person name="Yi H."/>
        </authorList>
    </citation>
    <scope>NUCLEOTIDE SEQUENCE [LARGE SCALE GENOMIC DNA]</scope>
    <source>
        <strain evidence="5 6">LPB0005</strain>
    </source>
</reference>
<accession>A0A167J8D3</accession>
<dbReference type="STRING" id="1763537.ULVI_06725"/>
<sequence length="269" mass="31190">MKILTKGNYYGEKKTEITCNGVVLSEYSYHIPETDWHFHENPYFMYVLQGEVFDSNKKRTLACASGSLLLHNWDEQHSNKKHSDSARGFHIEFERSWFEEKKLSIDLATGSTHIEHPKMHHILAKLYFEFHCQDTFSEVSIDLLLLQLSEGIQVQETTLKTDEPNWVASLKSLLHEETEDLSLTSLSEKLNVHPMHLSRAVPKYLATTLGDYIRQQKIKKAFGYLLDPKLSLTEIAYRCGFSDQSHFTRTFKTYLGYTPSVFRNKITAC</sequence>
<dbReference type="InterPro" id="IPR020449">
    <property type="entry name" value="Tscrpt_reg_AraC-type_HTH"/>
</dbReference>
<evidence type="ECO:0000256" key="1">
    <source>
        <dbReference type="ARBA" id="ARBA00023015"/>
    </source>
</evidence>
<dbReference type="Pfam" id="PF02311">
    <property type="entry name" value="AraC_binding"/>
    <property type="match status" value="1"/>
</dbReference>
<dbReference type="SMART" id="SM00342">
    <property type="entry name" value="HTH_ARAC"/>
    <property type="match status" value="1"/>
</dbReference>
<evidence type="ECO:0000313" key="6">
    <source>
        <dbReference type="Proteomes" id="UP000077013"/>
    </source>
</evidence>
<evidence type="ECO:0000313" key="5">
    <source>
        <dbReference type="EMBL" id="OAB80424.1"/>
    </source>
</evidence>
<dbReference type="InterPro" id="IPR009057">
    <property type="entry name" value="Homeodomain-like_sf"/>
</dbReference>
<dbReference type="SUPFAM" id="SSF51215">
    <property type="entry name" value="Regulatory protein AraC"/>
    <property type="match status" value="1"/>
</dbReference>
<evidence type="ECO:0000259" key="4">
    <source>
        <dbReference type="PROSITE" id="PS01124"/>
    </source>
</evidence>
<dbReference type="PANTHER" id="PTHR43280:SF2">
    <property type="entry name" value="HTH-TYPE TRANSCRIPTIONAL REGULATOR EXSA"/>
    <property type="match status" value="1"/>
</dbReference>
<dbReference type="SUPFAM" id="SSF46689">
    <property type="entry name" value="Homeodomain-like"/>
    <property type="match status" value="1"/>
</dbReference>
<dbReference type="InterPro" id="IPR018060">
    <property type="entry name" value="HTH_AraC"/>
</dbReference>
<keyword evidence="2" id="KW-0238">DNA-binding</keyword>
<keyword evidence="1" id="KW-0805">Transcription regulation</keyword>
<gene>
    <name evidence="5" type="ORF">ULVI_06725</name>
</gene>
<keyword evidence="3" id="KW-0804">Transcription</keyword>
<dbReference type="InterPro" id="IPR037923">
    <property type="entry name" value="HTH-like"/>
</dbReference>
<dbReference type="Proteomes" id="UP000077013">
    <property type="component" value="Unassembled WGS sequence"/>
</dbReference>
<evidence type="ECO:0000256" key="2">
    <source>
        <dbReference type="ARBA" id="ARBA00023125"/>
    </source>
</evidence>
<dbReference type="PRINTS" id="PR00032">
    <property type="entry name" value="HTHARAC"/>
</dbReference>
<dbReference type="Pfam" id="PF12833">
    <property type="entry name" value="HTH_18"/>
    <property type="match status" value="1"/>
</dbReference>
<dbReference type="OrthoDB" id="511992at2"/>
<feature type="domain" description="HTH araC/xylS-type" evidence="4">
    <location>
        <begin position="168"/>
        <end position="265"/>
    </location>
</feature>